<dbReference type="OrthoDB" id="6437203at2759"/>
<evidence type="ECO:0000313" key="2">
    <source>
        <dbReference type="EMBL" id="GBM36391.1"/>
    </source>
</evidence>
<feature type="region of interest" description="Disordered" evidence="1">
    <location>
        <begin position="48"/>
        <end position="74"/>
    </location>
</feature>
<reference evidence="2 3" key="1">
    <citation type="journal article" date="2019" name="Sci. Rep.">
        <title>Orb-weaving spider Araneus ventricosus genome elucidates the spidroin gene catalogue.</title>
        <authorList>
            <person name="Kono N."/>
            <person name="Nakamura H."/>
            <person name="Ohtoshi R."/>
            <person name="Moran D.A.P."/>
            <person name="Shinohara A."/>
            <person name="Yoshida Y."/>
            <person name="Fujiwara M."/>
            <person name="Mori M."/>
            <person name="Tomita M."/>
            <person name="Arakawa K."/>
        </authorList>
    </citation>
    <scope>NUCLEOTIDE SEQUENCE [LARGE SCALE GENOMIC DNA]</scope>
</reference>
<gene>
    <name evidence="2" type="ORF">AVEN_234782_1</name>
</gene>
<proteinExistence type="predicted"/>
<comment type="caution">
    <text evidence="2">The sequence shown here is derived from an EMBL/GenBank/DDBJ whole genome shotgun (WGS) entry which is preliminary data.</text>
</comment>
<accession>A0A4Y2F5E9</accession>
<organism evidence="2 3">
    <name type="scientific">Araneus ventricosus</name>
    <name type="common">Orbweaver spider</name>
    <name type="synonym">Epeira ventricosa</name>
    <dbReference type="NCBI Taxonomy" id="182803"/>
    <lineage>
        <taxon>Eukaryota</taxon>
        <taxon>Metazoa</taxon>
        <taxon>Ecdysozoa</taxon>
        <taxon>Arthropoda</taxon>
        <taxon>Chelicerata</taxon>
        <taxon>Arachnida</taxon>
        <taxon>Araneae</taxon>
        <taxon>Araneomorphae</taxon>
        <taxon>Entelegynae</taxon>
        <taxon>Araneoidea</taxon>
        <taxon>Araneidae</taxon>
        <taxon>Araneus</taxon>
    </lineage>
</organism>
<evidence type="ECO:0008006" key="4">
    <source>
        <dbReference type="Google" id="ProtNLM"/>
    </source>
</evidence>
<dbReference type="AlphaFoldDB" id="A0A4Y2F5E9"/>
<keyword evidence="3" id="KW-1185">Reference proteome</keyword>
<dbReference type="Proteomes" id="UP000499080">
    <property type="component" value="Unassembled WGS sequence"/>
</dbReference>
<sequence>MTGTCLSNILDLADINGWVINNEIIGTKIKRRDYILNLAEELRKNYASSKRATLSDFTPSTDDGPTASSRKSKQCKLNQCRNKTIYISWDAKRSVYGSYTEATLLHTISRSFEIGFEFSVL</sequence>
<evidence type="ECO:0000313" key="3">
    <source>
        <dbReference type="Proteomes" id="UP000499080"/>
    </source>
</evidence>
<dbReference type="EMBL" id="BGPR01000811">
    <property type="protein sequence ID" value="GBM36391.1"/>
    <property type="molecule type" value="Genomic_DNA"/>
</dbReference>
<name>A0A4Y2F5E9_ARAVE</name>
<protein>
    <recommendedName>
        <fullName evidence="4">PiggyBac transposable element-derived protein domain-containing protein</fullName>
    </recommendedName>
</protein>
<evidence type="ECO:0000256" key="1">
    <source>
        <dbReference type="SAM" id="MobiDB-lite"/>
    </source>
</evidence>